<organism evidence="4 5">
    <name type="scientific">Flavobacterium aurantiibacter</name>
    <dbReference type="NCBI Taxonomy" id="2023067"/>
    <lineage>
        <taxon>Bacteria</taxon>
        <taxon>Pseudomonadati</taxon>
        <taxon>Bacteroidota</taxon>
        <taxon>Flavobacteriia</taxon>
        <taxon>Flavobacteriales</taxon>
        <taxon>Flavobacteriaceae</taxon>
        <taxon>Flavobacterium</taxon>
    </lineage>
</organism>
<dbReference type="InterPro" id="IPR027417">
    <property type="entry name" value="P-loop_NTPase"/>
</dbReference>
<keyword evidence="4" id="KW-0540">Nuclease</keyword>
<accession>A0A255ZVB9</accession>
<dbReference type="Gene3D" id="3.40.50.300">
    <property type="entry name" value="P-loop containing nucleotide triphosphate hydrolases"/>
    <property type="match status" value="2"/>
</dbReference>
<keyword evidence="2" id="KW-0067">ATP-binding</keyword>
<comment type="caution">
    <text evidence="4">The sequence shown here is derived from an EMBL/GenBank/DDBJ whole genome shotgun (WGS) entry which is preliminary data.</text>
</comment>
<dbReference type="AlphaFoldDB" id="A0A255ZVB9"/>
<proteinExistence type="predicted"/>
<keyword evidence="4" id="KW-0255">Endonuclease</keyword>
<dbReference type="CDD" id="cd18809">
    <property type="entry name" value="SF1_C_RecD"/>
    <property type="match status" value="1"/>
</dbReference>
<sequence length="470" mass="53205">MQNSSILAQRLKAFFPFETTPSQQVFFETFAQFLSGESQQSAFVLKGYAGTGKTTLIASIVQFFESIDKDVVLMAPTGRAAKVMSGYSGKDAATIHRSIYYPNVTDGQYAFTLMKNKWQHALFIIDEASMLSDAGSEAVGNGLLDDLLTFVYSAEHCAVLFVGDTAQLPPVHSDLSPALDPEKLAVYFAAGVGITELTEVMRQATDSGILMNATGIRNLIKSEELSTFQFQISGFPDIVRLQDPYDIQDAFESAFNEREIDESIVIVRSNKRANAYNNQIRNRILMRDHEIATGDLLMVVKNNYYWLADDASKDFIANGDIVEVLEIFKEEELYGKKFARVKVKFLDYQQSDTFECLVMLDTLQSESPALTQAEFRDFASQVEEDYLEYSPSTRYKKMKENAYFNALQVKFSYAMTCHKAQGGQWSRVFVEQPYLPEGVSIPYYRWLYTAITRAKEKLYLLNFPDEYFSG</sequence>
<dbReference type="InterPro" id="IPR050534">
    <property type="entry name" value="Coronavir_polyprotein_1ab"/>
</dbReference>
<evidence type="ECO:0000313" key="5">
    <source>
        <dbReference type="Proteomes" id="UP000216035"/>
    </source>
</evidence>
<dbReference type="PANTHER" id="PTHR43788">
    <property type="entry name" value="DNA2/NAM7 HELICASE FAMILY MEMBER"/>
    <property type="match status" value="1"/>
</dbReference>
<evidence type="ECO:0000256" key="1">
    <source>
        <dbReference type="ARBA" id="ARBA00022741"/>
    </source>
</evidence>
<evidence type="ECO:0000259" key="3">
    <source>
        <dbReference type="Pfam" id="PF13538"/>
    </source>
</evidence>
<dbReference type="GO" id="GO:0005524">
    <property type="term" value="F:ATP binding"/>
    <property type="evidence" value="ECO:0007669"/>
    <property type="project" value="UniProtKB-KW"/>
</dbReference>
<dbReference type="InterPro" id="IPR027785">
    <property type="entry name" value="UvrD-like_helicase_C"/>
</dbReference>
<dbReference type="OrthoDB" id="9803432at2"/>
<dbReference type="GO" id="GO:0004519">
    <property type="term" value="F:endonuclease activity"/>
    <property type="evidence" value="ECO:0007669"/>
    <property type="project" value="UniProtKB-KW"/>
</dbReference>
<gene>
    <name evidence="4" type="ORF">CHX27_07080</name>
</gene>
<dbReference type="GO" id="GO:0006310">
    <property type="term" value="P:DNA recombination"/>
    <property type="evidence" value="ECO:0007669"/>
    <property type="project" value="TreeGrafter"/>
</dbReference>
<keyword evidence="5" id="KW-1185">Reference proteome</keyword>
<evidence type="ECO:0000313" key="4">
    <source>
        <dbReference type="EMBL" id="OYQ44855.1"/>
    </source>
</evidence>
<feature type="domain" description="UvrD-like helicase C-terminal" evidence="3">
    <location>
        <begin position="412"/>
        <end position="461"/>
    </location>
</feature>
<dbReference type="RefSeq" id="WP_094486067.1">
    <property type="nucleotide sequence ID" value="NZ_NOXX01000188.1"/>
</dbReference>
<dbReference type="Pfam" id="PF13538">
    <property type="entry name" value="UvrD_C_2"/>
    <property type="match status" value="1"/>
</dbReference>
<dbReference type="EMBL" id="NOXX01000188">
    <property type="protein sequence ID" value="OYQ44855.1"/>
    <property type="molecule type" value="Genomic_DNA"/>
</dbReference>
<dbReference type="GO" id="GO:0009338">
    <property type="term" value="C:exodeoxyribonuclease V complex"/>
    <property type="evidence" value="ECO:0007669"/>
    <property type="project" value="TreeGrafter"/>
</dbReference>
<evidence type="ECO:0000256" key="2">
    <source>
        <dbReference type="ARBA" id="ARBA00022840"/>
    </source>
</evidence>
<dbReference type="Pfam" id="PF13604">
    <property type="entry name" value="AAA_30"/>
    <property type="match status" value="1"/>
</dbReference>
<dbReference type="CDD" id="cd17933">
    <property type="entry name" value="DEXSc_RecD-like"/>
    <property type="match status" value="1"/>
</dbReference>
<reference evidence="4 5" key="1">
    <citation type="submission" date="2017-07" db="EMBL/GenBank/DDBJ databases">
        <title>Flavobacterium cyanobacteriorum sp. nov., isolated from cyanobacterial aggregates in a eutrophic lake.</title>
        <authorList>
            <person name="Cai H."/>
        </authorList>
    </citation>
    <scope>NUCLEOTIDE SEQUENCE [LARGE SCALE GENOMIC DNA]</scope>
    <source>
        <strain evidence="4 5">TH167</strain>
    </source>
</reference>
<dbReference type="SUPFAM" id="SSF52540">
    <property type="entry name" value="P-loop containing nucleoside triphosphate hydrolases"/>
    <property type="match status" value="2"/>
</dbReference>
<dbReference type="Proteomes" id="UP000216035">
    <property type="component" value="Unassembled WGS sequence"/>
</dbReference>
<keyword evidence="1" id="KW-0547">Nucleotide-binding</keyword>
<dbReference type="PANTHER" id="PTHR43788:SF6">
    <property type="entry name" value="DNA HELICASE B"/>
    <property type="match status" value="1"/>
</dbReference>
<name>A0A255ZVB9_9FLAO</name>
<keyword evidence="4" id="KW-0378">Hydrolase</keyword>
<protein>
    <submittedName>
        <fullName evidence="4">ATP-dependent endonuclease</fullName>
    </submittedName>
</protein>
<dbReference type="GO" id="GO:0017116">
    <property type="term" value="F:single-stranded DNA helicase activity"/>
    <property type="evidence" value="ECO:0007669"/>
    <property type="project" value="TreeGrafter"/>
</dbReference>